<evidence type="ECO:0000313" key="3">
    <source>
        <dbReference type="EMBL" id="EJI87090.1"/>
    </source>
</evidence>
<gene>
    <name evidence="3" type="ORF">AEST_01310</name>
</gene>
<evidence type="ECO:0000256" key="2">
    <source>
        <dbReference type="SAM" id="MobiDB-lite"/>
    </source>
</evidence>
<dbReference type="AlphaFoldDB" id="J1YGJ6"/>
<feature type="region of interest" description="Disordered" evidence="2">
    <location>
        <begin position="89"/>
        <end position="111"/>
    </location>
</feature>
<comment type="caution">
    <text evidence="3">The sequence shown here is derived from an EMBL/GenBank/DDBJ whole genome shotgun (WGS) entry which is preliminary data.</text>
</comment>
<organism evidence="3 4">
    <name type="scientific">Alishewanella aestuarii B11</name>
    <dbReference type="NCBI Taxonomy" id="1197174"/>
    <lineage>
        <taxon>Bacteria</taxon>
        <taxon>Pseudomonadati</taxon>
        <taxon>Pseudomonadota</taxon>
        <taxon>Gammaproteobacteria</taxon>
        <taxon>Alteromonadales</taxon>
        <taxon>Alteromonadaceae</taxon>
        <taxon>Alishewanella</taxon>
    </lineage>
</organism>
<dbReference type="PATRIC" id="fig|1197174.4.peg.128"/>
<feature type="coiled-coil region" evidence="1">
    <location>
        <begin position="490"/>
        <end position="549"/>
    </location>
</feature>
<dbReference type="Proteomes" id="UP000012043">
    <property type="component" value="Unassembled WGS sequence"/>
</dbReference>
<proteinExistence type="predicted"/>
<dbReference type="Gene3D" id="1.10.287.1490">
    <property type="match status" value="1"/>
</dbReference>
<dbReference type="RefSeq" id="WP_008606305.1">
    <property type="nucleotide sequence ID" value="NZ_ALAB01000001.1"/>
</dbReference>
<name>J1YGJ6_9ALTE</name>
<accession>J1YGJ6</accession>
<keyword evidence="4" id="KW-1185">Reference proteome</keyword>
<reference evidence="3 4" key="1">
    <citation type="journal article" date="2012" name="J. Bacteriol.">
        <title>Genome Sequence of Pectin-Degrading Alishewanella aestuarii Strain B11T, Isolated from Tidal Flat Sediment.</title>
        <authorList>
            <person name="Jung J."/>
            <person name="Choi S."/>
            <person name="Chun J."/>
            <person name="Park W."/>
        </authorList>
    </citation>
    <scope>NUCLEOTIDE SEQUENCE [LARGE SCALE GENOMIC DNA]</scope>
    <source>
        <strain evidence="3 4">B11</strain>
    </source>
</reference>
<evidence type="ECO:0000256" key="1">
    <source>
        <dbReference type="SAM" id="Coils"/>
    </source>
</evidence>
<dbReference type="EMBL" id="ALAB01000001">
    <property type="protein sequence ID" value="EJI87090.1"/>
    <property type="molecule type" value="Genomic_DNA"/>
</dbReference>
<keyword evidence="1" id="KW-0175">Coiled coil</keyword>
<feature type="coiled-coil region" evidence="1">
    <location>
        <begin position="179"/>
        <end position="461"/>
    </location>
</feature>
<evidence type="ECO:0008006" key="5">
    <source>
        <dbReference type="Google" id="ProtNLM"/>
    </source>
</evidence>
<evidence type="ECO:0000313" key="4">
    <source>
        <dbReference type="Proteomes" id="UP000012043"/>
    </source>
</evidence>
<sequence>MANYNEVKAACEQLQQSGQPITLERLIKQIGGSRTSIMVHFDQWCSKNNYQPPADHEDKAAKGGLGLSALSSLSEKVPGSLSKLLQLGKRQQVEKDQPEQHSGADSNTEDPQLQQALHELATEEQTPTVAEVTAAVTETPEETAHEPETVSLNNTATEPAAMLAAESAPTVIAAPMPVTELNAEQLAEHEQQYAELQQQLNQLRQQIQEQNADNSDLHQQFTDAQKLATQRQKALNELQQNLNQHQADISQLKQQLHQLEQQKTTAHEAARAATEQLEILTQKFDSLQLAYNELHSSSSSKQSEHVTQLEQRLEQMQQELSQQKQQVALLEQQLQKAEQAYDNQQKKLQQEQEDAAKQLAAFNQAQAQLAEQEQQLVKLQQAQEHYLEQLKEAKEVIEEQAEQIANQTRQLESLTAQLPEMRSEHEFAAQEQELQRLRAQLQVFESKLAHLRDANVMLKEQSEVTAANMTRQRETIKLQREETNQLREAQQQALLEKTQLQQHVLKLEEQLTFVKDNSSSTIERLTFSNKQAQLKIAALEQQLKNAGVEA</sequence>
<protein>
    <recommendedName>
        <fullName evidence="5">KfrA N-terminal DNA-binding domain-containing protein</fullName>
    </recommendedName>
</protein>